<reference evidence="2 3" key="1">
    <citation type="submission" date="2018-01" db="EMBL/GenBank/DDBJ databases">
        <title>Genomic Encyclopedia of Type Strains, Phase I: the one thousand microbial genomes (KMG-I) project.</title>
        <authorList>
            <person name="Goeker M."/>
        </authorList>
    </citation>
    <scope>NUCLEOTIDE SEQUENCE [LARGE SCALE GENOMIC DNA]</scope>
    <source>
        <strain evidence="2 3">DSM 17960</strain>
    </source>
</reference>
<dbReference type="RefSeq" id="WP_211290396.1">
    <property type="nucleotide sequence ID" value="NZ_PQNY01000086.1"/>
</dbReference>
<name>A0A2S4N496_9FLAO</name>
<dbReference type="EMBL" id="PQNY01000086">
    <property type="protein sequence ID" value="POS00511.1"/>
    <property type="molecule type" value="Genomic_DNA"/>
</dbReference>
<dbReference type="Proteomes" id="UP000237056">
    <property type="component" value="Unassembled WGS sequence"/>
</dbReference>
<accession>A0A2S4N496</accession>
<dbReference type="AlphaFoldDB" id="A0A2S4N496"/>
<keyword evidence="3" id="KW-1185">Reference proteome</keyword>
<feature type="domain" description="CshA" evidence="1">
    <location>
        <begin position="351"/>
        <end position="407"/>
    </location>
</feature>
<protein>
    <submittedName>
        <fullName evidence="2">CshA-type fibril repeat protein</fullName>
    </submittedName>
</protein>
<comment type="caution">
    <text evidence="2">The sequence shown here is derived from an EMBL/GenBank/DDBJ whole genome shotgun (WGS) entry which is preliminary data.</text>
</comment>
<organism evidence="2 3">
    <name type="scientific">Flavobacterium croceum DSM 17960</name>
    <dbReference type="NCBI Taxonomy" id="1121886"/>
    <lineage>
        <taxon>Bacteria</taxon>
        <taxon>Pseudomonadati</taxon>
        <taxon>Bacteroidota</taxon>
        <taxon>Flavobacteriia</taxon>
        <taxon>Flavobacteriales</taxon>
        <taxon>Flavobacteriaceae</taxon>
        <taxon>Flavobacterium</taxon>
    </lineage>
</organism>
<proteinExistence type="predicted"/>
<evidence type="ECO:0000313" key="3">
    <source>
        <dbReference type="Proteomes" id="UP000237056"/>
    </source>
</evidence>
<evidence type="ECO:0000313" key="2">
    <source>
        <dbReference type="EMBL" id="POS00511.1"/>
    </source>
</evidence>
<evidence type="ECO:0000259" key="1">
    <source>
        <dbReference type="Pfam" id="PF19076"/>
    </source>
</evidence>
<feature type="non-terminal residue" evidence="2">
    <location>
        <position position="456"/>
    </location>
</feature>
<feature type="non-terminal residue" evidence="2">
    <location>
        <position position="1"/>
    </location>
</feature>
<dbReference type="Pfam" id="PF19076">
    <property type="entry name" value="CshA_repeat"/>
    <property type="match status" value="1"/>
</dbReference>
<sequence>GSNLTLSAGANRSCGAPATGDGVGSASLSVKVTGADVGYVISNSLTPTSGSFSNCDSPIVYGSVQTVILSTASGTSATAKAQIVLPVGYDYVVGSFVCNSTPLCPTFTGTTTDPATGAKIMNLNIPAGMTTGQTLDYGFSIQPTTFIACGDYKVTFTTFDEVTGLSCPTAPGGVCSKVIVQTGKTTYTYNVVKPELQITNLNGTYGSGSYSGSITVNNTGAINQTNSAPSNPVKVDFYCADASGNPTGTKITTITLAGPVAAGASVTENYTVTSSACATGKLVAVIATSSNCICAPSQKVMDVLPVATNDTVAYTAGSTTSPINVLSNDTTGDTIVPSTVSLVAPSGATGVVTDAHGDITSMTIPGEGTWSVDPTTGAITFTPVSGFTGTPTPIQYNGEDAEGNTSNNATLTLDLLPIATNDAQCYTASTSAVTINVLSNDTTGDVIVPSRVSLVA</sequence>
<gene>
    <name evidence="2" type="ORF">Q361_1861</name>
</gene>
<dbReference type="InterPro" id="IPR026395">
    <property type="entry name" value="CshA_fibril"/>
</dbReference>